<dbReference type="InterPro" id="IPR006070">
    <property type="entry name" value="Sua5-like_dom"/>
</dbReference>
<comment type="catalytic activity">
    <reaction evidence="11">
        <text>L-threonine + hydrogencarbonate + ATP = L-threonylcarbamoyladenylate + diphosphate + H2O</text>
        <dbReference type="Rhea" id="RHEA:36407"/>
        <dbReference type="ChEBI" id="CHEBI:15377"/>
        <dbReference type="ChEBI" id="CHEBI:17544"/>
        <dbReference type="ChEBI" id="CHEBI:30616"/>
        <dbReference type="ChEBI" id="CHEBI:33019"/>
        <dbReference type="ChEBI" id="CHEBI:57926"/>
        <dbReference type="ChEBI" id="CHEBI:73682"/>
        <dbReference type="EC" id="2.7.7.87"/>
    </reaction>
</comment>
<keyword evidence="9" id="KW-0067">ATP-binding</keyword>
<evidence type="ECO:0000256" key="9">
    <source>
        <dbReference type="ARBA" id="ARBA00022840"/>
    </source>
</evidence>
<dbReference type="PROSITE" id="PS51163">
    <property type="entry name" value="YRDC"/>
    <property type="match status" value="1"/>
</dbReference>
<comment type="subcellular location">
    <subcellularLocation>
        <location evidence="1">Cytoplasm</location>
    </subcellularLocation>
</comment>
<comment type="similarity">
    <text evidence="2">Belongs to the SUA5 family.</text>
</comment>
<feature type="domain" description="YrdC-like" evidence="12">
    <location>
        <begin position="3"/>
        <end position="198"/>
    </location>
</feature>
<keyword evidence="14" id="KW-1185">Reference proteome</keyword>
<evidence type="ECO:0000256" key="4">
    <source>
        <dbReference type="ARBA" id="ARBA00022490"/>
    </source>
</evidence>
<dbReference type="RefSeq" id="WP_330483254.1">
    <property type="nucleotide sequence ID" value="NZ_JAZBJZ010000026.1"/>
</dbReference>
<dbReference type="EC" id="2.7.7.87" evidence="3"/>
<dbReference type="EMBL" id="JAZBJZ010000026">
    <property type="protein sequence ID" value="MEE3716825.1"/>
    <property type="molecule type" value="Genomic_DNA"/>
</dbReference>
<evidence type="ECO:0000256" key="8">
    <source>
        <dbReference type="ARBA" id="ARBA00022741"/>
    </source>
</evidence>
<organism evidence="13 14">
    <name type="scientific">Tumidithrix elongata BACA0141</name>
    <dbReference type="NCBI Taxonomy" id="2716417"/>
    <lineage>
        <taxon>Bacteria</taxon>
        <taxon>Bacillati</taxon>
        <taxon>Cyanobacteriota</taxon>
        <taxon>Cyanophyceae</taxon>
        <taxon>Pseudanabaenales</taxon>
        <taxon>Pseudanabaenaceae</taxon>
        <taxon>Tumidithrix</taxon>
        <taxon>Tumidithrix elongata</taxon>
    </lineage>
</organism>
<dbReference type="GO" id="GO:0000049">
    <property type="term" value="F:tRNA binding"/>
    <property type="evidence" value="ECO:0007669"/>
    <property type="project" value="TreeGrafter"/>
</dbReference>
<proteinExistence type="inferred from homology"/>
<name>A0AAW9PRT9_9CYAN</name>
<evidence type="ECO:0000256" key="11">
    <source>
        <dbReference type="ARBA" id="ARBA00048366"/>
    </source>
</evidence>
<dbReference type="PANTHER" id="PTHR17490">
    <property type="entry name" value="SUA5"/>
    <property type="match status" value="1"/>
</dbReference>
<dbReference type="GO" id="GO:0008033">
    <property type="term" value="P:tRNA processing"/>
    <property type="evidence" value="ECO:0007669"/>
    <property type="project" value="UniProtKB-KW"/>
</dbReference>
<dbReference type="PANTHER" id="PTHR17490:SF16">
    <property type="entry name" value="THREONYLCARBAMOYL-AMP SYNTHASE"/>
    <property type="match status" value="1"/>
</dbReference>
<sequence>MALVSLAALVAGARSGKLVSFPTDTVPALAAIASRTDEIFALKQRPKDKPLILMAARLDELLRFVDTEHAALPLWRKVAKQYLPGALTLVLPANFLGRQLNPGFDTIGVRIPEHPIALALLQQTGALLTTSANQSGQPPMRKMLEISNYFPEVLVLGDRFEHGLGKEENLEIATGSGSPSTVAEWTDTGWQIRRQGSVKLSETN</sequence>
<dbReference type="InterPro" id="IPR017945">
    <property type="entry name" value="DHBP_synth_RibB-like_a/b_dom"/>
</dbReference>
<evidence type="ECO:0000313" key="13">
    <source>
        <dbReference type="EMBL" id="MEE3716825.1"/>
    </source>
</evidence>
<comment type="caution">
    <text evidence="13">The sequence shown here is derived from an EMBL/GenBank/DDBJ whole genome shotgun (WGS) entry which is preliminary data.</text>
</comment>
<evidence type="ECO:0000256" key="6">
    <source>
        <dbReference type="ARBA" id="ARBA00022694"/>
    </source>
</evidence>
<dbReference type="Pfam" id="PF01300">
    <property type="entry name" value="Sua5_yciO_yrdC"/>
    <property type="match status" value="1"/>
</dbReference>
<evidence type="ECO:0000259" key="12">
    <source>
        <dbReference type="PROSITE" id="PS51163"/>
    </source>
</evidence>
<dbReference type="GO" id="GO:0006450">
    <property type="term" value="P:regulation of translational fidelity"/>
    <property type="evidence" value="ECO:0007669"/>
    <property type="project" value="TreeGrafter"/>
</dbReference>
<evidence type="ECO:0000256" key="10">
    <source>
        <dbReference type="ARBA" id="ARBA00029774"/>
    </source>
</evidence>
<gene>
    <name evidence="13" type="ORF">V2H45_08710</name>
</gene>
<dbReference type="GO" id="GO:0005524">
    <property type="term" value="F:ATP binding"/>
    <property type="evidence" value="ECO:0007669"/>
    <property type="project" value="UniProtKB-KW"/>
</dbReference>
<dbReference type="GO" id="GO:0061710">
    <property type="term" value="F:L-threonylcarbamoyladenylate synthase"/>
    <property type="evidence" value="ECO:0007669"/>
    <property type="project" value="UniProtKB-EC"/>
</dbReference>
<accession>A0AAW9PRT9</accession>
<evidence type="ECO:0000313" key="14">
    <source>
        <dbReference type="Proteomes" id="UP001333818"/>
    </source>
</evidence>
<keyword evidence="8" id="KW-0547">Nucleotide-binding</keyword>
<dbReference type="SUPFAM" id="SSF55821">
    <property type="entry name" value="YrdC/RibB"/>
    <property type="match status" value="1"/>
</dbReference>
<dbReference type="Gene3D" id="3.90.870.10">
    <property type="entry name" value="DHBP synthase"/>
    <property type="match status" value="1"/>
</dbReference>
<dbReference type="AlphaFoldDB" id="A0AAW9PRT9"/>
<dbReference type="GO" id="GO:0003725">
    <property type="term" value="F:double-stranded RNA binding"/>
    <property type="evidence" value="ECO:0007669"/>
    <property type="project" value="InterPro"/>
</dbReference>
<dbReference type="Proteomes" id="UP001333818">
    <property type="component" value="Unassembled WGS sequence"/>
</dbReference>
<dbReference type="InterPro" id="IPR050156">
    <property type="entry name" value="TC-AMP_synthase_SUA5"/>
</dbReference>
<evidence type="ECO:0000256" key="3">
    <source>
        <dbReference type="ARBA" id="ARBA00012584"/>
    </source>
</evidence>
<evidence type="ECO:0000256" key="1">
    <source>
        <dbReference type="ARBA" id="ARBA00004496"/>
    </source>
</evidence>
<evidence type="ECO:0000256" key="5">
    <source>
        <dbReference type="ARBA" id="ARBA00022679"/>
    </source>
</evidence>
<evidence type="ECO:0000256" key="2">
    <source>
        <dbReference type="ARBA" id="ARBA00007663"/>
    </source>
</evidence>
<keyword evidence="5 13" id="KW-0808">Transferase</keyword>
<keyword evidence="6" id="KW-0819">tRNA processing</keyword>
<evidence type="ECO:0000256" key="7">
    <source>
        <dbReference type="ARBA" id="ARBA00022695"/>
    </source>
</evidence>
<keyword evidence="7 13" id="KW-0548">Nucleotidyltransferase</keyword>
<keyword evidence="4" id="KW-0963">Cytoplasm</keyword>
<protein>
    <recommendedName>
        <fullName evidence="10">L-threonylcarbamoyladenylate synthase</fullName>
        <ecNumber evidence="3">2.7.7.87</ecNumber>
    </recommendedName>
    <alternativeName>
        <fullName evidence="10">L-threonylcarbamoyladenylate synthase</fullName>
    </alternativeName>
</protein>
<dbReference type="GO" id="GO:0005737">
    <property type="term" value="C:cytoplasm"/>
    <property type="evidence" value="ECO:0007669"/>
    <property type="project" value="UniProtKB-SubCell"/>
</dbReference>
<reference evidence="13" key="1">
    <citation type="submission" date="2024-01" db="EMBL/GenBank/DDBJ databases">
        <title>Bank of Algae and Cyanobacteria of the Azores (BACA) strain genomes.</title>
        <authorList>
            <person name="Luz R."/>
            <person name="Cordeiro R."/>
            <person name="Fonseca A."/>
            <person name="Goncalves V."/>
        </authorList>
    </citation>
    <scope>NUCLEOTIDE SEQUENCE</scope>
    <source>
        <strain evidence="13">BACA0141</strain>
    </source>
</reference>